<name>A0A6C0E0E7_9ZZZZ</name>
<evidence type="ECO:0000313" key="1">
    <source>
        <dbReference type="EMBL" id="QHT22617.1"/>
    </source>
</evidence>
<proteinExistence type="predicted"/>
<protein>
    <submittedName>
        <fullName evidence="1">Uncharacterized protein</fullName>
    </submittedName>
</protein>
<accession>A0A6C0E0E7</accession>
<organism evidence="1">
    <name type="scientific">viral metagenome</name>
    <dbReference type="NCBI Taxonomy" id="1070528"/>
    <lineage>
        <taxon>unclassified sequences</taxon>
        <taxon>metagenomes</taxon>
        <taxon>organismal metagenomes</taxon>
    </lineage>
</organism>
<sequence>MEMKHLKSVSAPKTINNQNNKYTFLTPFNLTKEEIKEKIEQNFTKDHFMNGQKGVADFTYNNLLLDEKKQLNYFCSDTSRKFFCYKDVNGELKKDIKTKMLTNFIADDIIIKSNNICDNALSDKSLNLDTCHKYIIKNLIS</sequence>
<reference evidence="1" key="1">
    <citation type="journal article" date="2020" name="Nature">
        <title>Giant virus diversity and host interactions through global metagenomics.</title>
        <authorList>
            <person name="Schulz F."/>
            <person name="Roux S."/>
            <person name="Paez-Espino D."/>
            <person name="Jungbluth S."/>
            <person name="Walsh D.A."/>
            <person name="Denef V.J."/>
            <person name="McMahon K.D."/>
            <person name="Konstantinidis K.T."/>
            <person name="Eloe-Fadrosh E.A."/>
            <person name="Kyrpides N.C."/>
            <person name="Woyke T."/>
        </authorList>
    </citation>
    <scope>NUCLEOTIDE SEQUENCE</scope>
    <source>
        <strain evidence="1">GVMAG-M-3300023179-111</strain>
    </source>
</reference>
<dbReference type="AlphaFoldDB" id="A0A6C0E0E7"/>
<dbReference type="EMBL" id="MN739715">
    <property type="protein sequence ID" value="QHT22617.1"/>
    <property type="molecule type" value="Genomic_DNA"/>
</dbReference>